<keyword evidence="10" id="KW-0967">Endosome</keyword>
<dbReference type="GO" id="GO:0015439">
    <property type="term" value="F:ABC-type heme transporter activity"/>
    <property type="evidence" value="ECO:0007669"/>
    <property type="project" value="TreeGrafter"/>
</dbReference>
<dbReference type="GO" id="GO:0005524">
    <property type="term" value="F:ATP binding"/>
    <property type="evidence" value="ECO:0007669"/>
    <property type="project" value="InterPro"/>
</dbReference>
<evidence type="ECO:0000313" key="19">
    <source>
        <dbReference type="Proteomes" id="UP000245119"/>
    </source>
</evidence>
<dbReference type="PANTHER" id="PTHR24221">
    <property type="entry name" value="ATP-BINDING CASSETTE SUB-FAMILY B"/>
    <property type="match status" value="1"/>
</dbReference>
<evidence type="ECO:0000256" key="5">
    <source>
        <dbReference type="ARBA" id="ARBA00004477"/>
    </source>
</evidence>
<feature type="transmembrane region" description="Helical" evidence="16">
    <location>
        <begin position="481"/>
        <end position="501"/>
    </location>
</feature>
<dbReference type="Pfam" id="PF00005">
    <property type="entry name" value="ABC_tran"/>
    <property type="match status" value="1"/>
</dbReference>
<feature type="transmembrane region" description="Helical" evidence="16">
    <location>
        <begin position="384"/>
        <end position="405"/>
    </location>
</feature>
<evidence type="ECO:0000256" key="2">
    <source>
        <dbReference type="ARBA" id="ARBA00004225"/>
    </source>
</evidence>
<sequence>MSLSPEARKEKAALYNMQTALTVILIVEVIIEMILHDLYFEAGGLSGYRVLATLILIIAYVFSLCLLRLEKNNILEQLPDRCKSVPLFLFWSVGLIQGSLALASWWSPQWWWQLSKTSQWVQFGLWLLRFIVFLMLLVLGIISTARYQRRRSTAFGQQFNILTNVMENGEANHQENQTVVKNGTRRTENTGDRGRGVLRDGKIDNTDTKSTWANIGHKIKLMIPLVWPKGSLFLQTIVVICLGLLVCGRIVNLYVPLYNRDIVNSLTGSGTLTYRWDIILIYCSLLFLRGAGGQGGGVLGQMQSQIWLAVTQYCSRRMEVEVFTHLHRLSLRWHLSRKTGAVLRIVDRGTSSMNSLLTLTLFSILPTVADVIIAIVYFVTAFSYLFGLIVLFCATLFVVLTFNMMEYRTKFRREMNRLDNETNARAVDSLLNFETVKYYGATKFEINKYQENIVAYQKAEWTSQVMVTVWQACQNVVTTSGYIAGFMLCAWAVVSGVGTLHLTVGDYVLFGSYLSQLFGPLSTLGAYYSRPILKNISFTVQPGQTLALVGHTGSGKSTIVRLVFRFYDVTSGEIKIDDQNVAQVTQESLRSNIGVVPQDTVLFNRDIRYNISYGKTSATESEIWDSARGAEMHERIITFPDNFNADIISICFLSRHEELLAQNGRYASMWQQQLTKSDSTDLIDLSS</sequence>
<gene>
    <name evidence="18" type="ORF">C0Q70_06636</name>
</gene>
<evidence type="ECO:0000256" key="14">
    <source>
        <dbReference type="ARBA" id="ARBA00022989"/>
    </source>
</evidence>
<feature type="transmembrane region" description="Helical" evidence="16">
    <location>
        <begin position="274"/>
        <end position="292"/>
    </location>
</feature>
<dbReference type="Gene3D" id="1.20.1560.10">
    <property type="entry name" value="ABC transporter type 1, transmembrane domain"/>
    <property type="match status" value="1"/>
</dbReference>
<keyword evidence="11" id="KW-0496">Mitochondrion</keyword>
<keyword evidence="13" id="KW-1278">Translocase</keyword>
<dbReference type="GO" id="GO:0031901">
    <property type="term" value="C:early endosome membrane"/>
    <property type="evidence" value="ECO:0007669"/>
    <property type="project" value="UniProtKB-SubCell"/>
</dbReference>
<dbReference type="Gene3D" id="3.40.50.300">
    <property type="entry name" value="P-loop containing nucleotide triphosphate hydrolases"/>
    <property type="match status" value="1"/>
</dbReference>
<dbReference type="GO" id="GO:0005774">
    <property type="term" value="C:vacuolar membrane"/>
    <property type="evidence" value="ECO:0007669"/>
    <property type="project" value="TreeGrafter"/>
</dbReference>
<feature type="transmembrane region" description="Helical" evidence="16">
    <location>
        <begin position="356"/>
        <end position="378"/>
    </location>
</feature>
<dbReference type="GO" id="GO:0005741">
    <property type="term" value="C:mitochondrial outer membrane"/>
    <property type="evidence" value="ECO:0007669"/>
    <property type="project" value="UniProtKB-SubCell"/>
</dbReference>
<dbReference type="SUPFAM" id="SSF52540">
    <property type="entry name" value="P-loop containing nucleoside triphosphate hydrolases"/>
    <property type="match status" value="1"/>
</dbReference>
<dbReference type="OrthoDB" id="6500128at2759"/>
<dbReference type="GO" id="GO:0020037">
    <property type="term" value="F:heme binding"/>
    <property type="evidence" value="ECO:0007669"/>
    <property type="project" value="TreeGrafter"/>
</dbReference>
<keyword evidence="14 16" id="KW-1133">Transmembrane helix</keyword>
<evidence type="ECO:0000256" key="3">
    <source>
        <dbReference type="ARBA" id="ARBA00004294"/>
    </source>
</evidence>
<evidence type="ECO:0000256" key="13">
    <source>
        <dbReference type="ARBA" id="ARBA00022967"/>
    </source>
</evidence>
<dbReference type="InterPro" id="IPR003439">
    <property type="entry name" value="ABC_transporter-like_ATP-bd"/>
</dbReference>
<dbReference type="InterPro" id="IPR032410">
    <property type="entry name" value="ABCB6_N"/>
</dbReference>
<dbReference type="SUPFAM" id="SSF90123">
    <property type="entry name" value="ABC transporter transmembrane region"/>
    <property type="match status" value="1"/>
</dbReference>
<dbReference type="InterPro" id="IPR011527">
    <property type="entry name" value="ABC1_TM_dom"/>
</dbReference>
<comment type="caution">
    <text evidence="18">The sequence shown here is derived from an EMBL/GenBank/DDBJ whole genome shotgun (WGS) entry which is preliminary data.</text>
</comment>
<evidence type="ECO:0000256" key="7">
    <source>
        <dbReference type="ARBA" id="ARBA00022448"/>
    </source>
</evidence>
<evidence type="ECO:0000259" key="17">
    <source>
        <dbReference type="PROSITE" id="PS50929"/>
    </source>
</evidence>
<reference evidence="18 19" key="1">
    <citation type="submission" date="2018-04" db="EMBL/GenBank/DDBJ databases">
        <title>The genome of golden apple snail Pomacea canaliculata provides insight into stress tolerance and invasive adaptation.</title>
        <authorList>
            <person name="Liu C."/>
            <person name="Liu B."/>
            <person name="Ren Y."/>
            <person name="Zhang Y."/>
            <person name="Wang H."/>
            <person name="Li S."/>
            <person name="Jiang F."/>
            <person name="Yin L."/>
            <person name="Zhang G."/>
            <person name="Qian W."/>
            <person name="Fan W."/>
        </authorList>
    </citation>
    <scope>NUCLEOTIDE SEQUENCE [LARGE SCALE GENOMIC DNA]</scope>
    <source>
        <strain evidence="18">SZHN2017</strain>
        <tissue evidence="18">Muscle</tissue>
    </source>
</reference>
<keyword evidence="9 16" id="KW-0812">Transmembrane</keyword>
<dbReference type="GO" id="GO:0016887">
    <property type="term" value="F:ATP hydrolysis activity"/>
    <property type="evidence" value="ECO:0007669"/>
    <property type="project" value="InterPro"/>
</dbReference>
<dbReference type="InterPro" id="IPR036640">
    <property type="entry name" value="ABC1_TM_sf"/>
</dbReference>
<dbReference type="PROSITE" id="PS50929">
    <property type="entry name" value="ABC_TM1F"/>
    <property type="match status" value="1"/>
</dbReference>
<proteinExistence type="predicted"/>
<feature type="transmembrane region" description="Helical" evidence="16">
    <location>
        <begin position="87"/>
        <end position="106"/>
    </location>
</feature>
<feature type="transmembrane region" description="Helical" evidence="16">
    <location>
        <begin position="12"/>
        <end position="35"/>
    </location>
</feature>
<organism evidence="18 19">
    <name type="scientific">Pomacea canaliculata</name>
    <name type="common">Golden apple snail</name>
    <dbReference type="NCBI Taxonomy" id="400727"/>
    <lineage>
        <taxon>Eukaryota</taxon>
        <taxon>Metazoa</taxon>
        <taxon>Spiralia</taxon>
        <taxon>Lophotrochozoa</taxon>
        <taxon>Mollusca</taxon>
        <taxon>Gastropoda</taxon>
        <taxon>Caenogastropoda</taxon>
        <taxon>Architaenioglossa</taxon>
        <taxon>Ampullarioidea</taxon>
        <taxon>Ampullariidae</taxon>
        <taxon>Pomacea</taxon>
    </lineage>
</organism>
<evidence type="ECO:0000256" key="15">
    <source>
        <dbReference type="ARBA" id="ARBA00023136"/>
    </source>
</evidence>
<evidence type="ECO:0000256" key="12">
    <source>
        <dbReference type="ARBA" id="ARBA00022824"/>
    </source>
</evidence>
<evidence type="ECO:0000256" key="16">
    <source>
        <dbReference type="SAM" id="Phobius"/>
    </source>
</evidence>
<dbReference type="GO" id="GO:0005789">
    <property type="term" value="C:endoplasmic reticulum membrane"/>
    <property type="evidence" value="ECO:0007669"/>
    <property type="project" value="UniProtKB-SubCell"/>
</dbReference>
<evidence type="ECO:0000256" key="1">
    <source>
        <dbReference type="ARBA" id="ARBA00004146"/>
    </source>
</evidence>
<dbReference type="Pfam" id="PF16185">
    <property type="entry name" value="MTABC_N"/>
    <property type="match status" value="1"/>
</dbReference>
<dbReference type="AlphaFoldDB" id="A0A2T7PCT7"/>
<name>A0A2T7PCT7_POMCA</name>
<feature type="domain" description="ABC transmembrane type-1" evidence="17">
    <location>
        <begin position="239"/>
        <end position="529"/>
    </location>
</feature>
<evidence type="ECO:0000256" key="6">
    <source>
        <dbReference type="ARBA" id="ARBA00004651"/>
    </source>
</evidence>
<dbReference type="GO" id="GO:0005886">
    <property type="term" value="C:plasma membrane"/>
    <property type="evidence" value="ECO:0007669"/>
    <property type="project" value="UniProtKB-SubCell"/>
</dbReference>
<keyword evidence="7" id="KW-0813">Transport</keyword>
<comment type="subcellular location">
    <subcellularLocation>
        <location evidence="6">Cell membrane</location>
        <topology evidence="6">Multi-pass membrane protein</topology>
    </subcellularLocation>
    <subcellularLocation>
        <location evidence="1">Early endosome membrane</location>
    </subcellularLocation>
    <subcellularLocation>
        <location evidence="5">Endoplasmic reticulum membrane</location>
        <topology evidence="5">Multi-pass membrane protein</topology>
    </subcellularLocation>
    <subcellularLocation>
        <location evidence="4">Endosome membrane</location>
        <topology evidence="4">Multi-pass membrane protein</topology>
    </subcellularLocation>
    <subcellularLocation>
        <location evidence="2">Mitochondrion membrane</location>
        <topology evidence="2">Multi-pass membrane protein</topology>
    </subcellularLocation>
    <subcellularLocation>
        <location evidence="3">Mitochondrion outer membrane</location>
    </subcellularLocation>
</comment>
<evidence type="ECO:0000313" key="18">
    <source>
        <dbReference type="EMBL" id="PVD31224.1"/>
    </source>
</evidence>
<dbReference type="EMBL" id="PZQS01000004">
    <property type="protein sequence ID" value="PVD31224.1"/>
    <property type="molecule type" value="Genomic_DNA"/>
</dbReference>
<protein>
    <recommendedName>
        <fullName evidence="17">ABC transmembrane type-1 domain-containing protein</fullName>
    </recommendedName>
</protein>
<feature type="transmembrane region" description="Helical" evidence="16">
    <location>
        <begin position="126"/>
        <end position="145"/>
    </location>
</feature>
<dbReference type="InterPro" id="IPR039421">
    <property type="entry name" value="Type_1_exporter"/>
</dbReference>
<keyword evidence="11" id="KW-1000">Mitochondrion outer membrane</keyword>
<dbReference type="Proteomes" id="UP000245119">
    <property type="component" value="Linkage Group LG4"/>
</dbReference>
<keyword evidence="15 16" id="KW-0472">Membrane</keyword>
<keyword evidence="12" id="KW-0256">Endoplasmic reticulum</keyword>
<evidence type="ECO:0000256" key="9">
    <source>
        <dbReference type="ARBA" id="ARBA00022692"/>
    </source>
</evidence>
<accession>A0A2T7PCT7</accession>
<feature type="transmembrane region" description="Helical" evidence="16">
    <location>
        <begin position="232"/>
        <end position="254"/>
    </location>
</feature>
<dbReference type="Pfam" id="PF00664">
    <property type="entry name" value="ABC_membrane"/>
    <property type="match status" value="1"/>
</dbReference>
<keyword evidence="19" id="KW-1185">Reference proteome</keyword>
<evidence type="ECO:0000256" key="10">
    <source>
        <dbReference type="ARBA" id="ARBA00022753"/>
    </source>
</evidence>
<dbReference type="InterPro" id="IPR027417">
    <property type="entry name" value="P-loop_NTPase"/>
</dbReference>
<feature type="transmembrane region" description="Helical" evidence="16">
    <location>
        <begin position="47"/>
        <end position="67"/>
    </location>
</feature>
<evidence type="ECO:0000256" key="11">
    <source>
        <dbReference type="ARBA" id="ARBA00022787"/>
    </source>
</evidence>
<evidence type="ECO:0000256" key="4">
    <source>
        <dbReference type="ARBA" id="ARBA00004337"/>
    </source>
</evidence>
<dbReference type="PANTHER" id="PTHR24221:SF654">
    <property type="entry name" value="ATP-BINDING CASSETTE SUB-FAMILY B MEMBER 6"/>
    <property type="match status" value="1"/>
</dbReference>
<keyword evidence="8" id="KW-1003">Cell membrane</keyword>
<evidence type="ECO:0000256" key="8">
    <source>
        <dbReference type="ARBA" id="ARBA00022475"/>
    </source>
</evidence>